<feature type="modified residue" description="4-aspartylphosphate" evidence="4">
    <location>
        <position position="611"/>
    </location>
</feature>
<accession>A0A177SCG2</accession>
<evidence type="ECO:0000256" key="2">
    <source>
        <dbReference type="ARBA" id="ARBA00012438"/>
    </source>
</evidence>
<dbReference type="Gene3D" id="1.10.287.130">
    <property type="match status" value="1"/>
</dbReference>
<dbReference type="Gene3D" id="3.30.565.10">
    <property type="entry name" value="Histidine kinase-like ATPase, C-terminal domain"/>
    <property type="match status" value="1"/>
</dbReference>
<dbReference type="InterPro" id="IPR000700">
    <property type="entry name" value="PAS-assoc_C"/>
</dbReference>
<reference evidence="9 10" key="1">
    <citation type="submission" date="2016-03" db="EMBL/GenBank/DDBJ databases">
        <title>Draft Genome Assembly of Pseudomonas putida strain CBF10-2.</title>
        <authorList>
            <person name="Iyer R.S."/>
            <person name="Damania A."/>
        </authorList>
    </citation>
    <scope>NUCLEOTIDE SEQUENCE [LARGE SCALE GENOMIC DNA]</scope>
    <source>
        <strain evidence="9 10">CBF10-2</strain>
    </source>
</reference>
<dbReference type="SMART" id="SM00091">
    <property type="entry name" value="PAS"/>
    <property type="match status" value="2"/>
</dbReference>
<evidence type="ECO:0000259" key="5">
    <source>
        <dbReference type="PROSITE" id="PS50109"/>
    </source>
</evidence>
<dbReference type="RefSeq" id="WP_064304124.1">
    <property type="nucleotide sequence ID" value="NZ_LUCV01000040.1"/>
</dbReference>
<comment type="caution">
    <text evidence="9">The sequence shown here is derived from an EMBL/GenBank/DDBJ whole genome shotgun (WGS) entry which is preliminary data.</text>
</comment>
<feature type="domain" description="Histidine kinase" evidence="5">
    <location>
        <begin position="310"/>
        <end position="533"/>
    </location>
</feature>
<dbReference type="AlphaFoldDB" id="A0A177SCG2"/>
<dbReference type="Pfam" id="PF02518">
    <property type="entry name" value="HATPase_c"/>
    <property type="match status" value="1"/>
</dbReference>
<dbReference type="SUPFAM" id="SSF55785">
    <property type="entry name" value="PYP-like sensor domain (PAS domain)"/>
    <property type="match status" value="2"/>
</dbReference>
<name>A0A177SCG2_PSEPU</name>
<evidence type="ECO:0000259" key="7">
    <source>
        <dbReference type="PROSITE" id="PS50112"/>
    </source>
</evidence>
<dbReference type="InterPro" id="IPR001789">
    <property type="entry name" value="Sig_transdc_resp-reg_receiver"/>
</dbReference>
<evidence type="ECO:0000313" key="9">
    <source>
        <dbReference type="EMBL" id="OAI86271.1"/>
    </source>
</evidence>
<comment type="catalytic activity">
    <reaction evidence="1">
        <text>ATP + protein L-histidine = ADP + protein N-phospho-L-histidine.</text>
        <dbReference type="EC" id="2.7.13.3"/>
    </reaction>
</comment>
<gene>
    <name evidence="9" type="ORF">AYO28_00860</name>
</gene>
<keyword evidence="9" id="KW-0808">Transferase</keyword>
<dbReference type="PROSITE" id="PS50113">
    <property type="entry name" value="PAC"/>
    <property type="match status" value="1"/>
</dbReference>
<dbReference type="CDD" id="cd00130">
    <property type="entry name" value="PAS"/>
    <property type="match status" value="1"/>
</dbReference>
<dbReference type="SUPFAM" id="SSF52172">
    <property type="entry name" value="CheY-like"/>
    <property type="match status" value="1"/>
</dbReference>
<dbReference type="InterPro" id="IPR004358">
    <property type="entry name" value="Sig_transdc_His_kin-like_C"/>
</dbReference>
<evidence type="ECO:0000256" key="1">
    <source>
        <dbReference type="ARBA" id="ARBA00000085"/>
    </source>
</evidence>
<dbReference type="EMBL" id="LUCV01000040">
    <property type="protein sequence ID" value="OAI86271.1"/>
    <property type="molecule type" value="Genomic_DNA"/>
</dbReference>
<dbReference type="PANTHER" id="PTHR43065">
    <property type="entry name" value="SENSOR HISTIDINE KINASE"/>
    <property type="match status" value="1"/>
</dbReference>
<evidence type="ECO:0000259" key="6">
    <source>
        <dbReference type="PROSITE" id="PS50110"/>
    </source>
</evidence>
<sequence length="692" mass="76866">MHIIHLAPRPVQAQGMSEAVRQFDWSSTSLGPLHRWPNSLRIAVDLMLASRFPSCLVWGSDMITLYNDAFVPILGNKPNPLGRPFNEVWSDIWGEVGELVFRVMEGEAVFLENFPLVTSRNGTLEQVYFTFSASPVRDESGQVAGFLDTVLETTSSVESERQWRELAGSFERQVQERTADHTRLWELSSDLMLVVQEDLRLRTFNPACRQLLGWDDDLHGRSLLDMLHPDDHVVVRQLLQGAQPSGEGRLRHVDGHYRRFSLGAMPGSDFTTLLGHDITQAREREDALLQAEELLRHGQKMEAVGQLTAGVAHDFNNLLTGISTSLELLERRVAQGRVDTIDKYVDAARQAADRAAELTRRMLAFSRRQPLSPRPADLNDLLTNIEPMIHQTIGPDIELRWQVDPRPWLIEVDVSQMENALINLCANARDAMRPRGWVKISTCNERHYSALPGVDLPPGDYCCLRVEDNGCGMSREVAARAFDPFFSTRPASERSGLGLSMVYGFVRQSGGSVRIVSEEGEGTCIELLLPRFIGSDLPLPQPQPEPAHPQAPLSMPAGRLRVLLIDDEPVLRMVIRESLQDQGLEVLEAGDASSGLAVYESAGSLDLVITDIGLPGGLSGIELAKAVRARAPRQRILFITGFTRESFNTSGLDEQGMDLLVKPFDLNALLRKVASMLQPVPPSVADVPARPR</sequence>
<dbReference type="InterPro" id="IPR036097">
    <property type="entry name" value="HisK_dim/P_sf"/>
</dbReference>
<evidence type="ECO:0000259" key="8">
    <source>
        <dbReference type="PROSITE" id="PS50113"/>
    </source>
</evidence>
<dbReference type="InterPro" id="IPR003661">
    <property type="entry name" value="HisK_dim/P_dom"/>
</dbReference>
<evidence type="ECO:0000256" key="3">
    <source>
        <dbReference type="ARBA" id="ARBA00022553"/>
    </source>
</evidence>
<dbReference type="Pfam" id="PF00512">
    <property type="entry name" value="HisKA"/>
    <property type="match status" value="1"/>
</dbReference>
<keyword evidence="3 4" id="KW-0597">Phosphoprotein</keyword>
<evidence type="ECO:0000256" key="4">
    <source>
        <dbReference type="PROSITE-ProRule" id="PRU00169"/>
    </source>
</evidence>
<dbReference type="SMART" id="SM00448">
    <property type="entry name" value="REC"/>
    <property type="match status" value="1"/>
</dbReference>
<dbReference type="PROSITE" id="PS50110">
    <property type="entry name" value="RESPONSE_REGULATORY"/>
    <property type="match status" value="1"/>
</dbReference>
<dbReference type="SMART" id="SM00387">
    <property type="entry name" value="HATPase_c"/>
    <property type="match status" value="1"/>
</dbReference>
<dbReference type="SMART" id="SM00388">
    <property type="entry name" value="HisKA"/>
    <property type="match status" value="1"/>
</dbReference>
<dbReference type="InterPro" id="IPR035965">
    <property type="entry name" value="PAS-like_dom_sf"/>
</dbReference>
<dbReference type="InterPro" id="IPR003594">
    <property type="entry name" value="HATPase_dom"/>
</dbReference>
<dbReference type="CDD" id="cd00082">
    <property type="entry name" value="HisKA"/>
    <property type="match status" value="1"/>
</dbReference>
<dbReference type="GO" id="GO:0000155">
    <property type="term" value="F:phosphorelay sensor kinase activity"/>
    <property type="evidence" value="ECO:0007669"/>
    <property type="project" value="InterPro"/>
</dbReference>
<dbReference type="Pfam" id="PF13188">
    <property type="entry name" value="PAS_8"/>
    <property type="match status" value="1"/>
</dbReference>
<dbReference type="Gene3D" id="3.30.450.20">
    <property type="entry name" value="PAS domain"/>
    <property type="match status" value="2"/>
</dbReference>
<dbReference type="InterPro" id="IPR036890">
    <property type="entry name" value="HATPase_C_sf"/>
</dbReference>
<dbReference type="InterPro" id="IPR005467">
    <property type="entry name" value="His_kinase_dom"/>
</dbReference>
<dbReference type="Proteomes" id="UP000077752">
    <property type="component" value="Unassembled WGS sequence"/>
</dbReference>
<feature type="domain" description="PAS" evidence="7">
    <location>
        <begin position="177"/>
        <end position="246"/>
    </location>
</feature>
<dbReference type="PROSITE" id="PS50112">
    <property type="entry name" value="PAS"/>
    <property type="match status" value="1"/>
</dbReference>
<dbReference type="PRINTS" id="PR00344">
    <property type="entry name" value="BCTRLSENSOR"/>
</dbReference>
<dbReference type="NCBIfam" id="TIGR00229">
    <property type="entry name" value="sensory_box"/>
    <property type="match status" value="1"/>
</dbReference>
<dbReference type="PROSITE" id="PS50109">
    <property type="entry name" value="HIS_KIN"/>
    <property type="match status" value="1"/>
</dbReference>
<protein>
    <recommendedName>
        <fullName evidence="2">histidine kinase</fullName>
        <ecNumber evidence="2">2.7.13.3</ecNumber>
    </recommendedName>
</protein>
<evidence type="ECO:0000313" key="10">
    <source>
        <dbReference type="Proteomes" id="UP000077752"/>
    </source>
</evidence>
<dbReference type="PANTHER" id="PTHR43065:SF42">
    <property type="entry name" value="TWO-COMPONENT SENSOR PPRA"/>
    <property type="match status" value="1"/>
</dbReference>
<dbReference type="SUPFAM" id="SSF55874">
    <property type="entry name" value="ATPase domain of HSP90 chaperone/DNA topoisomerase II/histidine kinase"/>
    <property type="match status" value="1"/>
</dbReference>
<dbReference type="Gene3D" id="3.40.50.2300">
    <property type="match status" value="1"/>
</dbReference>
<organism evidence="9 10">
    <name type="scientific">Pseudomonas putida</name>
    <name type="common">Arthrobacter siderocapsulatus</name>
    <dbReference type="NCBI Taxonomy" id="303"/>
    <lineage>
        <taxon>Bacteria</taxon>
        <taxon>Pseudomonadati</taxon>
        <taxon>Pseudomonadota</taxon>
        <taxon>Gammaproteobacteria</taxon>
        <taxon>Pseudomonadales</taxon>
        <taxon>Pseudomonadaceae</taxon>
        <taxon>Pseudomonas</taxon>
    </lineage>
</organism>
<feature type="domain" description="PAC" evidence="8">
    <location>
        <begin position="110"/>
        <end position="165"/>
    </location>
</feature>
<dbReference type="InterPro" id="IPR011006">
    <property type="entry name" value="CheY-like_superfamily"/>
</dbReference>
<feature type="domain" description="Response regulatory" evidence="6">
    <location>
        <begin position="561"/>
        <end position="677"/>
    </location>
</feature>
<dbReference type="SUPFAM" id="SSF47384">
    <property type="entry name" value="Homodimeric domain of signal transducing histidine kinase"/>
    <property type="match status" value="1"/>
</dbReference>
<proteinExistence type="predicted"/>
<dbReference type="EC" id="2.7.13.3" evidence="2"/>
<keyword evidence="9" id="KW-0418">Kinase</keyword>
<dbReference type="InterPro" id="IPR000014">
    <property type="entry name" value="PAS"/>
</dbReference>
<dbReference type="Pfam" id="PF00072">
    <property type="entry name" value="Response_reg"/>
    <property type="match status" value="1"/>
</dbReference>